<comment type="similarity">
    <text evidence="2">Belongs to the importin beta family.</text>
</comment>
<keyword evidence="5" id="KW-0539">Nucleus</keyword>
<dbReference type="SUPFAM" id="SSF48371">
    <property type="entry name" value="ARM repeat"/>
    <property type="match status" value="1"/>
</dbReference>
<sequence>MEITLENVESALTQFYHTNSALQAEAHQWLTAVQNSSNAWAFVWELLQPNRSCEAQFFAATTLHNKLMKNWTEVPENQYENLKQKILETIVLYSSGPKIVLNRLCIALATYLIRTTPNHWQNSLEDILGLFRPENLPNIPPDRTIWILLEVLTVIPEEWTTMIVNPPHRSAVKTEMQKATPKVMLLLSNLLEANGATGEVRSQAVKALTAWLPIGNQPLSENLPLVQKLVNIIQAQAADPFESCENELEALTQLLTTNQHQYQMRPVLQAIEMVLPLTLLIPSSENQDFIVNTYRILIGAGESHCHLILACFASNDTWQISVATGLLHALLSCTKAPGSYPTMETHSHLTFSFWYMLQDDLMTLREAEMRAASPYVVPVYEELSRVLLFKSQQPPDGVTLTASEAELLRIYRQDIADTFVCCYFIVRHYLTNLLTMTMVNAKTWQEVEAVLHVVFALAEITWNCCDAPDKDSNCCDDDSLSNLDCLTVAETLHGETSSAEREAIVNLLLNIPEFALSNKRVINSLNHAIGAYSEWWTGHSDVLGRLIPTLVNSFHDSQTSTSATLALKDITVECSTTLAPFAPGLLMSCQQALAKGHLQQAECVRLMYSVGRLLSVLPYAEMLVQLGNIVTEHINGIGQALSQPDSNSVRSVVLLRLRMLGTLCVSMYLNEEDKTDPPTLLVIQKLLPMLNAIVNRWPTNPEIMQETCKCLKGSVVNLLELCEPFIGQILDLALKCYTTVPNMATNDLARQIFLLFGKSEKSGELVVHFLRTISETTMNLASDSTRASEYGEVLQAYFSLANAITKKNLQLLPLVVEPERLFNLGVASLTLPESGTMKAAGTMLCTYISQSRDHPALVVVVQTNGEHLVHTVLRCIGSESRRAELDVFADILLMLNKKYCDNLARWLNAILAQANFPTDRANSAAKIKFTKDVLRERANRRRLQEIIKEFALICRGLVSIA</sequence>
<feature type="domain" description="PH" evidence="6">
    <location>
        <begin position="1"/>
        <end position="38"/>
    </location>
</feature>
<dbReference type="PROSITE" id="PS50166">
    <property type="entry name" value="IMPORTIN_B_NT"/>
    <property type="match status" value="1"/>
</dbReference>
<evidence type="ECO:0000259" key="7">
    <source>
        <dbReference type="PROSITE" id="PS50166"/>
    </source>
</evidence>
<dbReference type="InterPro" id="IPR001849">
    <property type="entry name" value="PH_domain"/>
</dbReference>
<dbReference type="InterPro" id="IPR051345">
    <property type="entry name" value="Importin_beta-like_NTR"/>
</dbReference>
<evidence type="ECO:0000256" key="5">
    <source>
        <dbReference type="ARBA" id="ARBA00023242"/>
    </source>
</evidence>
<dbReference type="InterPro" id="IPR011989">
    <property type="entry name" value="ARM-like"/>
</dbReference>
<comment type="subcellular location">
    <subcellularLocation>
        <location evidence="1">Nucleus</location>
    </subcellularLocation>
</comment>
<keyword evidence="3" id="KW-0813">Transport</keyword>
<name>A0ABN7B624_9HEMI</name>
<keyword evidence="9" id="KW-1185">Reference proteome</keyword>
<dbReference type="InterPro" id="IPR013598">
    <property type="entry name" value="Exportin-1/Importin-b-like"/>
</dbReference>
<dbReference type="InterPro" id="IPR001494">
    <property type="entry name" value="Importin-beta_N"/>
</dbReference>
<evidence type="ECO:0000259" key="6">
    <source>
        <dbReference type="PROSITE" id="PS50003"/>
    </source>
</evidence>
<organism evidence="8 9">
    <name type="scientific">Nesidiocoris tenuis</name>
    <dbReference type="NCBI Taxonomy" id="355587"/>
    <lineage>
        <taxon>Eukaryota</taxon>
        <taxon>Metazoa</taxon>
        <taxon>Ecdysozoa</taxon>
        <taxon>Arthropoda</taxon>
        <taxon>Hexapoda</taxon>
        <taxon>Insecta</taxon>
        <taxon>Pterygota</taxon>
        <taxon>Neoptera</taxon>
        <taxon>Paraneoptera</taxon>
        <taxon>Hemiptera</taxon>
        <taxon>Heteroptera</taxon>
        <taxon>Panheteroptera</taxon>
        <taxon>Cimicomorpha</taxon>
        <taxon>Miridae</taxon>
        <taxon>Dicyphina</taxon>
        <taxon>Nesidiocoris</taxon>
    </lineage>
</organism>
<dbReference type="PANTHER" id="PTHR12363">
    <property type="entry name" value="TRANSPORTIN 3 AND IMPORTIN 13"/>
    <property type="match status" value="1"/>
</dbReference>
<accession>A0ABN7B624</accession>
<evidence type="ECO:0000313" key="9">
    <source>
        <dbReference type="Proteomes" id="UP001307889"/>
    </source>
</evidence>
<evidence type="ECO:0000313" key="8">
    <source>
        <dbReference type="EMBL" id="BES99850.1"/>
    </source>
</evidence>
<dbReference type="SMART" id="SM00913">
    <property type="entry name" value="IBN_N"/>
    <property type="match status" value="1"/>
</dbReference>
<evidence type="ECO:0000256" key="3">
    <source>
        <dbReference type="ARBA" id="ARBA00022448"/>
    </source>
</evidence>
<evidence type="ECO:0000256" key="2">
    <source>
        <dbReference type="ARBA" id="ARBA00007991"/>
    </source>
</evidence>
<dbReference type="PROSITE" id="PS50003">
    <property type="entry name" value="PH_DOMAIN"/>
    <property type="match status" value="1"/>
</dbReference>
<reference evidence="8 9" key="1">
    <citation type="submission" date="2023-09" db="EMBL/GenBank/DDBJ databases">
        <title>Nesidiocoris tenuis whole genome shotgun sequence.</title>
        <authorList>
            <person name="Shibata T."/>
            <person name="Shimoda M."/>
            <person name="Kobayashi T."/>
            <person name="Uehara T."/>
        </authorList>
    </citation>
    <scope>NUCLEOTIDE SEQUENCE [LARGE SCALE GENOMIC DNA]</scope>
    <source>
        <strain evidence="8 9">Japan</strain>
    </source>
</reference>
<protein>
    <submittedName>
        <fullName evidence="8">IBN_N</fullName>
    </submittedName>
</protein>
<evidence type="ECO:0000256" key="4">
    <source>
        <dbReference type="ARBA" id="ARBA00022737"/>
    </source>
</evidence>
<dbReference type="InterPro" id="IPR040520">
    <property type="entry name" value="Importin_rep_3"/>
</dbReference>
<feature type="domain" description="Importin N-terminal" evidence="7">
    <location>
        <begin position="26"/>
        <end position="92"/>
    </location>
</feature>
<dbReference type="InterPro" id="IPR016024">
    <property type="entry name" value="ARM-type_fold"/>
</dbReference>
<gene>
    <name evidence="8" type="ORF">NTJ_12668</name>
</gene>
<dbReference type="PANTHER" id="PTHR12363:SF33">
    <property type="entry name" value="IMPORTIN-13"/>
    <property type="match status" value="1"/>
</dbReference>
<dbReference type="Pfam" id="PF18806">
    <property type="entry name" value="Importin_rep_3"/>
    <property type="match status" value="1"/>
</dbReference>
<dbReference type="Gene3D" id="1.25.10.10">
    <property type="entry name" value="Leucine-rich Repeat Variant"/>
    <property type="match status" value="1"/>
</dbReference>
<keyword evidence="4" id="KW-0677">Repeat</keyword>
<dbReference type="Pfam" id="PF08389">
    <property type="entry name" value="Xpo1"/>
    <property type="match status" value="1"/>
</dbReference>
<dbReference type="EMBL" id="AP028919">
    <property type="protein sequence ID" value="BES99850.1"/>
    <property type="molecule type" value="Genomic_DNA"/>
</dbReference>
<dbReference type="Proteomes" id="UP001307889">
    <property type="component" value="Chromosome 11"/>
</dbReference>
<proteinExistence type="inferred from homology"/>
<dbReference type="Pfam" id="PF03810">
    <property type="entry name" value="IBN_N"/>
    <property type="match status" value="1"/>
</dbReference>
<evidence type="ECO:0000256" key="1">
    <source>
        <dbReference type="ARBA" id="ARBA00004123"/>
    </source>
</evidence>